<accession>W0GKB8</accession>
<protein>
    <submittedName>
        <fullName evidence="1">Uncharacterized protein</fullName>
    </submittedName>
</protein>
<dbReference type="KEGG" id="smir:SMM_0239"/>
<keyword evidence="2" id="KW-1185">Reference proteome</keyword>
<name>W0GKB8_9MOLU</name>
<dbReference type="OrthoDB" id="390152at2"/>
<dbReference type="PATRIC" id="fig|838561.3.peg.275"/>
<gene>
    <name evidence="1" type="ORF">P344_01460</name>
</gene>
<dbReference type="HOGENOM" id="CLU_2398104_0_0_14"/>
<proteinExistence type="predicted"/>
<reference evidence="1 2" key="1">
    <citation type="submission" date="2013-09" db="EMBL/GenBank/DDBJ databases">
        <title>Complete genome sequence of Spiroplasma mirum suckling mouse cataract agent.</title>
        <authorList>
            <person name="Landry C.A."/>
            <person name="Bastian F.O."/>
            <person name="Thune R.L."/>
        </authorList>
    </citation>
    <scope>NUCLEOTIDE SEQUENCE [LARGE SCALE GENOMIC DNA]</scope>
    <source>
        <strain evidence="1 2">SMCA</strain>
    </source>
</reference>
<evidence type="ECO:0000313" key="2">
    <source>
        <dbReference type="Proteomes" id="UP000019260"/>
    </source>
</evidence>
<dbReference type="EMBL" id="CP006720">
    <property type="protein sequence ID" value="AHI57657.1"/>
    <property type="molecule type" value="Genomic_DNA"/>
</dbReference>
<dbReference type="Proteomes" id="UP000019260">
    <property type="component" value="Chromosome"/>
</dbReference>
<dbReference type="KEGG" id="smia:P344_01460"/>
<dbReference type="RefSeq" id="WP_025317055.1">
    <property type="nucleotide sequence ID" value="NZ_CP002082.1"/>
</dbReference>
<sequence length="93" mass="10724">MPSIKINVLLALSQNEPWIDINTLDIQVYYGDINDNNFYKATPIDFTNFKNDGLILYFTVGIFTKAGKNIRVINSLILIFNQPKIFQQKIKLV</sequence>
<evidence type="ECO:0000313" key="1">
    <source>
        <dbReference type="EMBL" id="AHI57657.1"/>
    </source>
</evidence>
<organism evidence="1 2">
    <name type="scientific">Spiroplasma mirum ATCC 29335</name>
    <dbReference type="NCBI Taxonomy" id="838561"/>
    <lineage>
        <taxon>Bacteria</taxon>
        <taxon>Bacillati</taxon>
        <taxon>Mycoplasmatota</taxon>
        <taxon>Mollicutes</taxon>
        <taxon>Entomoplasmatales</taxon>
        <taxon>Spiroplasmataceae</taxon>
        <taxon>Spiroplasma</taxon>
    </lineage>
</organism>
<dbReference type="STRING" id="838561.P344_01460"/>
<dbReference type="AlphaFoldDB" id="W0GKB8"/>